<dbReference type="Proteomes" id="UP000694548">
    <property type="component" value="Unassembled WGS sequence"/>
</dbReference>
<name>A0A8C6PDM3_NOTFU</name>
<evidence type="ECO:0000313" key="2">
    <source>
        <dbReference type="Ensembl" id="ENSNFUP00015042201.1"/>
    </source>
</evidence>
<evidence type="ECO:0000259" key="1">
    <source>
        <dbReference type="PROSITE" id="PS50878"/>
    </source>
</evidence>
<proteinExistence type="predicted"/>
<sequence length="755" mass="86470">MNVLKETLNFGSLNSRGIKDNLKRKAVFLHCKGRNYQCVLLQETHSCASDATYWTAQWGDKILFSHGSNHSAGVAICFNKCPGNVISFRSDNNGHWLTAVLKIDNAYIILTNVYGYNNATQNRKLFLEISNVVSDYKTLYHTDLILFGGDFNLAPDDYLDRDPSKFNVPHVNPILNDLCNSFSLIDIWRNNNTNTKQFSWIKPNGMIRSRIDLWLVSPPLANIATDVFISNAPLTDHCLISIKLTPEINTKKKNVFWKFNSDLLKDSEFCDLINNLMLEIRYDVTIGSYCNRWEFFKFKVRQSAITFGIKRSKSLREKEIKLIHKLDEYCLKTPMLNADRATYINLKSKLDELSSRKARGAFIRSRAKWLEEGERNTPYFCGLEKRRQERNLINSLIINYVECTDTKIIAEEVYTFYKDLYSSSGGNESNLLDNITHLIPKISQEFKMICDAEIEIFEVEAAVKQLSVGKSPGQDGLTTDFYKHFWNNIKDLLFFALQECIQTKSLMPTMKQGLISLIPKYGKDNKILGNLRPITLLNVDYKILAHVVANRLKEGTGILQIISDSQSGFIRGRSMHNNIRLVLDLLDYRDTIEDDGFVLFLDFCKAFDRVNHSFMLDTLHHFGFGTKLCEIVQTLYRDINSTVLLPSGTCKRFNIERGIRQGCPASPLLFIMVVEILSIMIKNSQIEKLDVFGNSLAIIQLADDTTLFLKNKKQIPIALQVVNCFSEASDLYLNIDKCELMAIHNHPQITAWHTC</sequence>
<reference evidence="2" key="1">
    <citation type="submission" date="2025-08" db="UniProtKB">
        <authorList>
            <consortium name="Ensembl"/>
        </authorList>
    </citation>
    <scope>IDENTIFICATION</scope>
</reference>
<dbReference type="InterPro" id="IPR005135">
    <property type="entry name" value="Endo/exonuclease/phosphatase"/>
</dbReference>
<keyword evidence="3" id="KW-1185">Reference proteome</keyword>
<dbReference type="PANTHER" id="PTHR31635:SF196">
    <property type="entry name" value="REVERSE TRANSCRIPTASE DOMAIN-CONTAINING PROTEIN-RELATED"/>
    <property type="match status" value="1"/>
</dbReference>
<dbReference type="CDD" id="cd01650">
    <property type="entry name" value="RT_nLTR_like"/>
    <property type="match status" value="1"/>
</dbReference>
<dbReference type="Pfam" id="PF03372">
    <property type="entry name" value="Exo_endo_phos"/>
    <property type="match status" value="1"/>
</dbReference>
<accession>A0A8C6PDM3</accession>
<protein>
    <recommendedName>
        <fullName evidence="1">Reverse transcriptase domain-containing protein</fullName>
    </recommendedName>
</protein>
<dbReference type="SUPFAM" id="SSF56672">
    <property type="entry name" value="DNA/RNA polymerases"/>
    <property type="match status" value="1"/>
</dbReference>
<evidence type="ECO:0000313" key="3">
    <source>
        <dbReference type="Proteomes" id="UP000694548"/>
    </source>
</evidence>
<dbReference type="Pfam" id="PF00078">
    <property type="entry name" value="RVT_1"/>
    <property type="match status" value="1"/>
</dbReference>
<dbReference type="Ensembl" id="ENSNFUT00015044061.1">
    <property type="protein sequence ID" value="ENSNFUP00015042201.1"/>
    <property type="gene ID" value="ENSNFUG00015020239.1"/>
</dbReference>
<organism evidence="2 3">
    <name type="scientific">Nothobranchius furzeri</name>
    <name type="common">Turquoise killifish</name>
    <dbReference type="NCBI Taxonomy" id="105023"/>
    <lineage>
        <taxon>Eukaryota</taxon>
        <taxon>Metazoa</taxon>
        <taxon>Chordata</taxon>
        <taxon>Craniata</taxon>
        <taxon>Vertebrata</taxon>
        <taxon>Euteleostomi</taxon>
        <taxon>Actinopterygii</taxon>
        <taxon>Neopterygii</taxon>
        <taxon>Teleostei</taxon>
        <taxon>Neoteleostei</taxon>
        <taxon>Acanthomorphata</taxon>
        <taxon>Ovalentaria</taxon>
        <taxon>Atherinomorphae</taxon>
        <taxon>Cyprinodontiformes</taxon>
        <taxon>Nothobranchiidae</taxon>
        <taxon>Nothobranchius</taxon>
    </lineage>
</organism>
<dbReference type="Gene3D" id="3.60.10.10">
    <property type="entry name" value="Endonuclease/exonuclease/phosphatase"/>
    <property type="match status" value="1"/>
</dbReference>
<dbReference type="InterPro" id="IPR036691">
    <property type="entry name" value="Endo/exonu/phosph_ase_sf"/>
</dbReference>
<dbReference type="GO" id="GO:0003824">
    <property type="term" value="F:catalytic activity"/>
    <property type="evidence" value="ECO:0007669"/>
    <property type="project" value="InterPro"/>
</dbReference>
<dbReference type="GeneTree" id="ENSGT00940000163737"/>
<dbReference type="SUPFAM" id="SSF56219">
    <property type="entry name" value="DNase I-like"/>
    <property type="match status" value="1"/>
</dbReference>
<dbReference type="PANTHER" id="PTHR31635">
    <property type="entry name" value="REVERSE TRANSCRIPTASE DOMAIN-CONTAINING PROTEIN-RELATED"/>
    <property type="match status" value="1"/>
</dbReference>
<reference evidence="2" key="2">
    <citation type="submission" date="2025-09" db="UniProtKB">
        <authorList>
            <consortium name="Ensembl"/>
        </authorList>
    </citation>
    <scope>IDENTIFICATION</scope>
</reference>
<dbReference type="InterPro" id="IPR000477">
    <property type="entry name" value="RT_dom"/>
</dbReference>
<dbReference type="InterPro" id="IPR043502">
    <property type="entry name" value="DNA/RNA_pol_sf"/>
</dbReference>
<feature type="domain" description="Reverse transcriptase" evidence="1">
    <location>
        <begin position="499"/>
        <end position="755"/>
    </location>
</feature>
<dbReference type="CDD" id="cd09076">
    <property type="entry name" value="L1-EN"/>
    <property type="match status" value="1"/>
</dbReference>
<dbReference type="AlphaFoldDB" id="A0A8C6PDM3"/>
<dbReference type="PROSITE" id="PS50878">
    <property type="entry name" value="RT_POL"/>
    <property type="match status" value="1"/>
</dbReference>